<evidence type="ECO:0000256" key="1">
    <source>
        <dbReference type="ARBA" id="ARBA00022723"/>
    </source>
</evidence>
<sequence length="84" mass="9583">MAGETSGGESSTTAMEQSNKNHAREVLCDCGKVAIIRQEWTDANPCRRFYRCSAGWRSVCDYFTWRDVEKPRGGKRPLCLKHEI</sequence>
<dbReference type="EMBL" id="QGKW02000276">
    <property type="protein sequence ID" value="KAF2608776.1"/>
    <property type="molecule type" value="Genomic_DNA"/>
</dbReference>
<dbReference type="PANTHER" id="PTHR33248">
    <property type="entry name" value="ZINC ION-BINDING PROTEIN"/>
    <property type="match status" value="1"/>
</dbReference>
<dbReference type="Proteomes" id="UP000712281">
    <property type="component" value="Unassembled WGS sequence"/>
</dbReference>
<protein>
    <recommendedName>
        <fullName evidence="6">GRF-type domain-containing protein</fullName>
    </recommendedName>
</protein>
<evidence type="ECO:0000259" key="6">
    <source>
        <dbReference type="PROSITE" id="PS51999"/>
    </source>
</evidence>
<name>A0A8S9LUE5_BRACR</name>
<dbReference type="AlphaFoldDB" id="A0A8S9LUE5"/>
<reference evidence="7" key="1">
    <citation type="submission" date="2019-12" db="EMBL/GenBank/DDBJ databases">
        <title>Genome sequencing and annotation of Brassica cretica.</title>
        <authorList>
            <person name="Studholme D.J."/>
            <person name="Sarris P.F."/>
        </authorList>
    </citation>
    <scope>NUCLEOTIDE SEQUENCE</scope>
    <source>
        <strain evidence="7">PFS-001/15</strain>
        <tissue evidence="7">Leaf</tissue>
    </source>
</reference>
<comment type="caution">
    <text evidence="7">The sequence shown here is derived from an EMBL/GenBank/DDBJ whole genome shotgun (WGS) entry which is preliminary data.</text>
</comment>
<keyword evidence="1" id="KW-0479">Metal-binding</keyword>
<dbReference type="PROSITE" id="PS51999">
    <property type="entry name" value="ZF_GRF"/>
    <property type="match status" value="1"/>
</dbReference>
<evidence type="ECO:0000256" key="2">
    <source>
        <dbReference type="ARBA" id="ARBA00022771"/>
    </source>
</evidence>
<evidence type="ECO:0000256" key="4">
    <source>
        <dbReference type="PROSITE-ProRule" id="PRU01343"/>
    </source>
</evidence>
<feature type="domain" description="GRF-type" evidence="6">
    <location>
        <begin position="28"/>
        <end position="69"/>
    </location>
</feature>
<keyword evidence="3" id="KW-0862">Zinc</keyword>
<evidence type="ECO:0000313" key="7">
    <source>
        <dbReference type="EMBL" id="KAF2608776.1"/>
    </source>
</evidence>
<gene>
    <name evidence="7" type="ORF">F2Q68_00045334</name>
</gene>
<proteinExistence type="predicted"/>
<dbReference type="Pfam" id="PF06839">
    <property type="entry name" value="Zn_ribbon_GRF"/>
    <property type="match status" value="1"/>
</dbReference>
<keyword evidence="2 4" id="KW-0863">Zinc-finger</keyword>
<dbReference type="GO" id="GO:0008270">
    <property type="term" value="F:zinc ion binding"/>
    <property type="evidence" value="ECO:0007669"/>
    <property type="project" value="UniProtKB-KW"/>
</dbReference>
<accession>A0A8S9LUE5</accession>
<feature type="region of interest" description="Disordered" evidence="5">
    <location>
        <begin position="1"/>
        <end position="21"/>
    </location>
</feature>
<dbReference type="InterPro" id="IPR010666">
    <property type="entry name" value="Znf_GRF"/>
</dbReference>
<organism evidence="7 8">
    <name type="scientific">Brassica cretica</name>
    <name type="common">Mustard</name>
    <dbReference type="NCBI Taxonomy" id="69181"/>
    <lineage>
        <taxon>Eukaryota</taxon>
        <taxon>Viridiplantae</taxon>
        <taxon>Streptophyta</taxon>
        <taxon>Embryophyta</taxon>
        <taxon>Tracheophyta</taxon>
        <taxon>Spermatophyta</taxon>
        <taxon>Magnoliopsida</taxon>
        <taxon>eudicotyledons</taxon>
        <taxon>Gunneridae</taxon>
        <taxon>Pentapetalae</taxon>
        <taxon>rosids</taxon>
        <taxon>malvids</taxon>
        <taxon>Brassicales</taxon>
        <taxon>Brassicaceae</taxon>
        <taxon>Brassiceae</taxon>
        <taxon>Brassica</taxon>
    </lineage>
</organism>
<evidence type="ECO:0000256" key="3">
    <source>
        <dbReference type="ARBA" id="ARBA00022833"/>
    </source>
</evidence>
<feature type="compositionally biased region" description="Polar residues" evidence="5">
    <location>
        <begin position="7"/>
        <end position="20"/>
    </location>
</feature>
<evidence type="ECO:0000313" key="8">
    <source>
        <dbReference type="Proteomes" id="UP000712281"/>
    </source>
</evidence>
<evidence type="ECO:0000256" key="5">
    <source>
        <dbReference type="SAM" id="MobiDB-lite"/>
    </source>
</evidence>